<accession>A0A8H7KHG2</accession>
<dbReference type="AlphaFoldDB" id="A0A8H7KHG2"/>
<feature type="region of interest" description="Disordered" evidence="1">
    <location>
        <begin position="1"/>
        <end position="32"/>
    </location>
</feature>
<comment type="caution">
    <text evidence="2">The sequence shown here is derived from an EMBL/GenBank/DDBJ whole genome shotgun (WGS) entry which is preliminary data.</text>
</comment>
<feature type="compositionally biased region" description="Pro residues" evidence="1">
    <location>
        <begin position="306"/>
        <end position="315"/>
    </location>
</feature>
<organism evidence="2 3">
    <name type="scientific">Agaricus bisporus var. burnettii</name>
    <dbReference type="NCBI Taxonomy" id="192524"/>
    <lineage>
        <taxon>Eukaryota</taxon>
        <taxon>Fungi</taxon>
        <taxon>Dikarya</taxon>
        <taxon>Basidiomycota</taxon>
        <taxon>Agaricomycotina</taxon>
        <taxon>Agaricomycetes</taxon>
        <taxon>Agaricomycetidae</taxon>
        <taxon>Agaricales</taxon>
        <taxon>Agaricineae</taxon>
        <taxon>Agaricaceae</taxon>
        <taxon>Agaricus</taxon>
    </lineage>
</organism>
<feature type="region of interest" description="Disordered" evidence="1">
    <location>
        <begin position="299"/>
        <end position="441"/>
    </location>
</feature>
<dbReference type="EMBL" id="JABXXO010000006">
    <property type="protein sequence ID" value="KAF7776579.1"/>
    <property type="molecule type" value="Genomic_DNA"/>
</dbReference>
<reference evidence="2 3" key="1">
    <citation type="journal article" name="Sci. Rep.">
        <title>Telomere-to-telomere assembled and centromere annotated genomes of the two main subspecies of the button mushroom Agaricus bisporus reveal especially polymorphic chromosome ends.</title>
        <authorList>
            <person name="Sonnenberg A.S.M."/>
            <person name="Sedaghat-Telgerd N."/>
            <person name="Lavrijssen B."/>
            <person name="Ohm R.A."/>
            <person name="Hendrickx P.M."/>
            <person name="Scholtmeijer K."/>
            <person name="Baars J.J.P."/>
            <person name="van Peer A."/>
        </authorList>
    </citation>
    <scope>NUCLEOTIDE SEQUENCE [LARGE SCALE GENOMIC DNA]</scope>
    <source>
        <strain evidence="2 3">H119_p4</strain>
    </source>
</reference>
<evidence type="ECO:0000313" key="3">
    <source>
        <dbReference type="Proteomes" id="UP000629468"/>
    </source>
</evidence>
<dbReference type="Proteomes" id="UP000629468">
    <property type="component" value="Unassembled WGS sequence"/>
</dbReference>
<name>A0A8H7KHG2_AGABI</name>
<sequence>MPPKIPKNPLTTKTPRQKQKQKAAEPLSDIDTASLPLAAQSALESDVEDEPRDFSVNAKMALNEQRVAMNYRPGLLSVSKAARWIRGQFKLAMKPLCTSWGMTLDGTLKREKGYVFPDLLPYDKEETPPVVSILALKQTRAISAHEQKSLKEFSHVLKKLQRSKYLHASLTDTLLSDEVRKALDALAKAGRTNIKRRALMQKALKAGATADSIKLTDPTYEVGELTAAELMFYSRVNGWSEHTQVLAPSNEAVEPLFIPAAVKSREYVSLSDEVEAPPCAQRPVASTQLAPLSPSPAALAVLSQPAPGPSGPKPTPSASSAPWFDAMDVDIQDPPPLLASPFINEEQRSNSPDNEPPPDGDSDSNGDNTENEDGSDNNFVPVAPSMQVPAGRPSRHQRDDAPIIKPPPTIRKRSEPQEIRSPGSTAPIAKRRSLKHKPDGA</sequence>
<evidence type="ECO:0000313" key="2">
    <source>
        <dbReference type="EMBL" id="KAF7776579.1"/>
    </source>
</evidence>
<gene>
    <name evidence="2" type="ORF">Agabi119p4_4972</name>
</gene>
<proteinExistence type="predicted"/>
<protein>
    <submittedName>
        <fullName evidence="2">Uncharacterized protein</fullName>
    </submittedName>
</protein>
<feature type="compositionally biased region" description="Acidic residues" evidence="1">
    <location>
        <begin position="356"/>
        <end position="375"/>
    </location>
</feature>
<evidence type="ECO:0000256" key="1">
    <source>
        <dbReference type="SAM" id="MobiDB-lite"/>
    </source>
</evidence>